<dbReference type="OMA" id="IFLWHCA"/>
<feature type="transmembrane region" description="Helical" evidence="1">
    <location>
        <begin position="154"/>
        <end position="174"/>
    </location>
</feature>
<dbReference type="PANTHER" id="PTHR16007:SF15">
    <property type="entry name" value="TRANSMEMBRANE PROTEIN 45B"/>
    <property type="match status" value="1"/>
</dbReference>
<feature type="transmembrane region" description="Helical" evidence="1">
    <location>
        <begin position="214"/>
        <end position="234"/>
    </location>
</feature>
<dbReference type="RefSeq" id="XP_011672945.1">
    <property type="nucleotide sequence ID" value="XM_011674643.2"/>
</dbReference>
<evidence type="ECO:0000313" key="3">
    <source>
        <dbReference type="Proteomes" id="UP000007110"/>
    </source>
</evidence>
<proteinExistence type="predicted"/>
<evidence type="ECO:0000256" key="1">
    <source>
        <dbReference type="SAM" id="Phobius"/>
    </source>
</evidence>
<dbReference type="RefSeq" id="XP_011672946.1">
    <property type="nucleotide sequence ID" value="XM_011674644.2"/>
</dbReference>
<reference evidence="3" key="1">
    <citation type="submission" date="2015-02" db="EMBL/GenBank/DDBJ databases">
        <title>Genome sequencing for Strongylocentrotus purpuratus.</title>
        <authorList>
            <person name="Murali S."/>
            <person name="Liu Y."/>
            <person name="Vee V."/>
            <person name="English A."/>
            <person name="Wang M."/>
            <person name="Skinner E."/>
            <person name="Han Y."/>
            <person name="Muzny D.M."/>
            <person name="Worley K.C."/>
            <person name="Gibbs R.A."/>
        </authorList>
    </citation>
    <scope>NUCLEOTIDE SEQUENCE</scope>
</reference>
<dbReference type="Proteomes" id="UP000007110">
    <property type="component" value="Unassembled WGS sequence"/>
</dbReference>
<dbReference type="KEGG" id="spu:105442492"/>
<keyword evidence="1" id="KW-1133">Transmembrane helix</keyword>
<dbReference type="GeneID" id="105442492"/>
<evidence type="ECO:0008006" key="4">
    <source>
        <dbReference type="Google" id="ProtNLM"/>
    </source>
</evidence>
<dbReference type="EnsemblMetazoa" id="XM_011674643">
    <property type="protein sequence ID" value="XP_011672945"/>
    <property type="gene ID" value="LOC105442492"/>
</dbReference>
<accession>A0A7M7HG21</accession>
<dbReference type="AlphaFoldDB" id="A0A7M7HG21"/>
<feature type="transmembrane region" description="Helical" evidence="1">
    <location>
        <begin position="122"/>
        <end position="142"/>
    </location>
</feature>
<dbReference type="PANTHER" id="PTHR16007">
    <property type="entry name" value="EPIDIDYMAL MEMBRANE PROTEIN E9-RELATED"/>
    <property type="match status" value="1"/>
</dbReference>
<organism evidence="2 3">
    <name type="scientific">Strongylocentrotus purpuratus</name>
    <name type="common">Purple sea urchin</name>
    <dbReference type="NCBI Taxonomy" id="7668"/>
    <lineage>
        <taxon>Eukaryota</taxon>
        <taxon>Metazoa</taxon>
        <taxon>Echinodermata</taxon>
        <taxon>Eleutherozoa</taxon>
        <taxon>Echinozoa</taxon>
        <taxon>Echinoidea</taxon>
        <taxon>Euechinoidea</taxon>
        <taxon>Echinacea</taxon>
        <taxon>Camarodonta</taxon>
        <taxon>Echinidea</taxon>
        <taxon>Strongylocentrotidae</taxon>
        <taxon>Strongylocentrotus</taxon>
    </lineage>
</organism>
<reference evidence="2" key="2">
    <citation type="submission" date="2021-01" db="UniProtKB">
        <authorList>
            <consortium name="EnsemblMetazoa"/>
        </authorList>
    </citation>
    <scope>IDENTIFICATION</scope>
</reference>
<dbReference type="EnsemblMetazoa" id="XM_011674644">
    <property type="protein sequence ID" value="XP_011672946"/>
    <property type="gene ID" value="LOC105442492"/>
</dbReference>
<feature type="transmembrane region" description="Helical" evidence="1">
    <location>
        <begin position="6"/>
        <end position="24"/>
    </location>
</feature>
<dbReference type="InterPro" id="IPR042127">
    <property type="entry name" value="TMEM45"/>
</dbReference>
<keyword evidence="3" id="KW-1185">Reference proteome</keyword>
<keyword evidence="1" id="KW-0472">Membrane</keyword>
<feature type="transmembrane region" description="Helical" evidence="1">
    <location>
        <begin position="93"/>
        <end position="115"/>
    </location>
</feature>
<keyword evidence="1" id="KW-0812">Transmembrane</keyword>
<protein>
    <recommendedName>
        <fullName evidence="4">Transmembrane protein</fullName>
    </recommendedName>
</protein>
<name>A0A7M7HG21_STRPU</name>
<dbReference type="OrthoDB" id="9987836at2759"/>
<sequence length="303" mass="35065">MAVTWQDFTIFGSFMFFVAIGWTFKQSYEKFTRYREKSELNEEMESVMIEQCFKRSWIEGILVATSVIVLLLIEMMPRLEKGKVTPSTDESRWFIYVIWLPYALYSVVLISCDFYSSWMRVWVKPCILFALLCEYAIVAAHLNSLPSGCDRCMYTPVCTLIYFSALVVVGELLVPEFEQLSWLRCGCSLVQGTWLVQIGCTLSMTGREWRRDEGVGITVFIIFIWHCVLAWIVIRVLKKTVKVVSTSKPSGDNAWEYFDLYSDDEDDFYYGTKSTKNSGWMQRGGIALTPEQVIAMGYRTEFS</sequence>
<feature type="transmembrane region" description="Helical" evidence="1">
    <location>
        <begin position="56"/>
        <end position="73"/>
    </location>
</feature>
<evidence type="ECO:0000313" key="2">
    <source>
        <dbReference type="EnsemblMetazoa" id="XP_011672945"/>
    </source>
</evidence>
<dbReference type="InParanoid" id="A0A7M7HG21"/>